<keyword evidence="2" id="KW-1185">Reference proteome</keyword>
<dbReference type="AlphaFoldDB" id="A0A4Y2HK83"/>
<sequence>IREIFDLTSLSGDSVGICNQPYIADLEDSVGLTIAVWRLLVSVIGLTSMVSETAGLCTLNIAGLRFCWSSCNRVLPRLEISAGLCNGLTSLVWRFYCSAMALHRWSEIHWFPVIGLTRWLETVLDVFLPPCICSGDSAALASLVWSIPNLLATESSPVGLHRWSGIHACMVLAGRIGSIVYIAGPRDSAVPVNVLHRCLRSCGLCTSPYIVLLRSAGLAIASGLEILLSLHQLYSSELLFRDLCPS</sequence>
<organism evidence="1 2">
    <name type="scientific">Araneus ventricosus</name>
    <name type="common">Orbweaver spider</name>
    <name type="synonym">Epeira ventricosa</name>
    <dbReference type="NCBI Taxonomy" id="182803"/>
    <lineage>
        <taxon>Eukaryota</taxon>
        <taxon>Metazoa</taxon>
        <taxon>Ecdysozoa</taxon>
        <taxon>Arthropoda</taxon>
        <taxon>Chelicerata</taxon>
        <taxon>Arachnida</taxon>
        <taxon>Araneae</taxon>
        <taxon>Araneomorphae</taxon>
        <taxon>Entelegynae</taxon>
        <taxon>Araneoidea</taxon>
        <taxon>Araneidae</taxon>
        <taxon>Araneus</taxon>
    </lineage>
</organism>
<dbReference type="EMBL" id="BGPR01103166">
    <property type="protein sequence ID" value="GBM65453.1"/>
    <property type="molecule type" value="Genomic_DNA"/>
</dbReference>
<gene>
    <name evidence="1" type="ORF">AVEN_95173_1</name>
</gene>
<reference evidence="1 2" key="1">
    <citation type="journal article" date="2019" name="Sci. Rep.">
        <title>Orb-weaving spider Araneus ventricosus genome elucidates the spidroin gene catalogue.</title>
        <authorList>
            <person name="Kono N."/>
            <person name="Nakamura H."/>
            <person name="Ohtoshi R."/>
            <person name="Moran D.A.P."/>
            <person name="Shinohara A."/>
            <person name="Yoshida Y."/>
            <person name="Fujiwara M."/>
            <person name="Mori M."/>
            <person name="Tomita M."/>
            <person name="Arakawa K."/>
        </authorList>
    </citation>
    <scope>NUCLEOTIDE SEQUENCE [LARGE SCALE GENOMIC DNA]</scope>
</reference>
<accession>A0A4Y2HK83</accession>
<dbReference type="Proteomes" id="UP000499080">
    <property type="component" value="Unassembled WGS sequence"/>
</dbReference>
<feature type="non-terminal residue" evidence="1">
    <location>
        <position position="1"/>
    </location>
</feature>
<evidence type="ECO:0000313" key="2">
    <source>
        <dbReference type="Proteomes" id="UP000499080"/>
    </source>
</evidence>
<evidence type="ECO:0000313" key="1">
    <source>
        <dbReference type="EMBL" id="GBM65453.1"/>
    </source>
</evidence>
<proteinExistence type="predicted"/>
<comment type="caution">
    <text evidence="1">The sequence shown here is derived from an EMBL/GenBank/DDBJ whole genome shotgun (WGS) entry which is preliminary data.</text>
</comment>
<name>A0A4Y2HK83_ARAVE</name>
<protein>
    <submittedName>
        <fullName evidence="1">Uncharacterized protein</fullName>
    </submittedName>
</protein>